<dbReference type="Proteomes" id="UP000265540">
    <property type="component" value="Unassembled WGS sequence"/>
</dbReference>
<organism evidence="1 2">
    <name type="scientific">candidate division WWE3 bacterium</name>
    <dbReference type="NCBI Taxonomy" id="2053526"/>
    <lineage>
        <taxon>Bacteria</taxon>
        <taxon>Katanobacteria</taxon>
    </lineage>
</organism>
<dbReference type="EMBL" id="QZJF01000017">
    <property type="protein sequence ID" value="RJR26829.1"/>
    <property type="molecule type" value="Genomic_DNA"/>
</dbReference>
<sequence length="92" mass="10835">MNNNLQIGKLSDKLHEMILQDMDFEDSEVNRYLDNQALNLILTTLSLQRRLEFYQLLGNNDFNSAKVLVLNDIPDFHKKLLVKVEDKFQKIL</sequence>
<proteinExistence type="predicted"/>
<name>A0A3A4ZC29_UNCKA</name>
<dbReference type="AlphaFoldDB" id="A0A3A4ZC29"/>
<evidence type="ECO:0000313" key="2">
    <source>
        <dbReference type="Proteomes" id="UP000265540"/>
    </source>
</evidence>
<reference evidence="1 2" key="1">
    <citation type="journal article" date="2017" name="ISME J.">
        <title>Energy and carbon metabolisms in a deep terrestrial subsurface fluid microbial community.</title>
        <authorList>
            <person name="Momper L."/>
            <person name="Jungbluth S.P."/>
            <person name="Lee M.D."/>
            <person name="Amend J.P."/>
        </authorList>
    </citation>
    <scope>NUCLEOTIDE SEQUENCE [LARGE SCALE GENOMIC DNA]</scope>
    <source>
        <strain evidence="1">SURF_46</strain>
    </source>
</reference>
<evidence type="ECO:0000313" key="1">
    <source>
        <dbReference type="EMBL" id="RJR26829.1"/>
    </source>
</evidence>
<gene>
    <name evidence="1" type="ORF">C4561_03555</name>
</gene>
<accession>A0A3A4ZC29</accession>
<protein>
    <submittedName>
        <fullName evidence="1">Uncharacterized protein</fullName>
    </submittedName>
</protein>
<comment type="caution">
    <text evidence="1">The sequence shown here is derived from an EMBL/GenBank/DDBJ whole genome shotgun (WGS) entry which is preliminary data.</text>
</comment>